<comment type="cofactor">
    <cofactor evidence="1 7">
        <name>FAD</name>
        <dbReference type="ChEBI" id="CHEBI:57692"/>
    </cofactor>
</comment>
<dbReference type="InterPro" id="IPR036188">
    <property type="entry name" value="FAD/NAD-bd_sf"/>
</dbReference>
<keyword evidence="8" id="KW-1133">Transmembrane helix</keyword>
<dbReference type="GO" id="GO:0004175">
    <property type="term" value="F:endopeptidase activity"/>
    <property type="evidence" value="ECO:0007669"/>
    <property type="project" value="UniProtKB-ARBA"/>
</dbReference>
<evidence type="ECO:0000259" key="9">
    <source>
        <dbReference type="Pfam" id="PF02517"/>
    </source>
</evidence>
<dbReference type="Proteomes" id="UP001151287">
    <property type="component" value="Unassembled WGS sequence"/>
</dbReference>
<evidence type="ECO:0000256" key="5">
    <source>
        <dbReference type="ARBA" id="ARBA00023002"/>
    </source>
</evidence>
<feature type="transmembrane region" description="Helical" evidence="8">
    <location>
        <begin position="491"/>
        <end position="509"/>
    </location>
</feature>
<name>A0A9Q0C0Q7_9POAL</name>
<protein>
    <recommendedName>
        <fullName evidence="7">Flavin-containing monooxygenase</fullName>
        <ecNumber evidence="7">1.-.-.-</ecNumber>
    </recommendedName>
</protein>
<dbReference type="Gene3D" id="3.50.50.60">
    <property type="entry name" value="FAD/NAD(P)-binding domain"/>
    <property type="match status" value="3"/>
</dbReference>
<feature type="transmembrane region" description="Helical" evidence="8">
    <location>
        <begin position="6"/>
        <end position="25"/>
    </location>
</feature>
<keyword evidence="5 7" id="KW-0560">Oxidoreductase</keyword>
<keyword evidence="8" id="KW-0472">Membrane</keyword>
<dbReference type="Pfam" id="PF02517">
    <property type="entry name" value="Rce1-like"/>
    <property type="match status" value="1"/>
</dbReference>
<evidence type="ECO:0000256" key="6">
    <source>
        <dbReference type="ARBA" id="ARBA00023033"/>
    </source>
</evidence>
<dbReference type="EC" id="1.-.-.-" evidence="7"/>
<evidence type="ECO:0000313" key="11">
    <source>
        <dbReference type="Proteomes" id="UP001151287"/>
    </source>
</evidence>
<dbReference type="AlphaFoldDB" id="A0A9Q0C0Q7"/>
<reference evidence="10" key="1">
    <citation type="journal article" date="2022" name="Cell">
        <title>Repeat-based holocentromeres influence genome architecture and karyotype evolution.</title>
        <authorList>
            <person name="Hofstatter P.G."/>
            <person name="Thangavel G."/>
            <person name="Lux T."/>
            <person name="Neumann P."/>
            <person name="Vondrak T."/>
            <person name="Novak P."/>
            <person name="Zhang M."/>
            <person name="Costa L."/>
            <person name="Castellani M."/>
            <person name="Scott A."/>
            <person name="Toegelov H."/>
            <person name="Fuchs J."/>
            <person name="Mata-Sucre Y."/>
            <person name="Dias Y."/>
            <person name="Vanzela A.L.L."/>
            <person name="Huettel B."/>
            <person name="Almeida C.C.S."/>
            <person name="Simkova H."/>
            <person name="Souza G."/>
            <person name="Pedrosa-Harand A."/>
            <person name="Macas J."/>
            <person name="Mayer K.F.X."/>
            <person name="Houben A."/>
            <person name="Marques A."/>
        </authorList>
    </citation>
    <scope>NUCLEOTIDE SEQUENCE</scope>
    <source>
        <strain evidence="10">RhyBre1mFocal</strain>
    </source>
</reference>
<evidence type="ECO:0000256" key="2">
    <source>
        <dbReference type="ARBA" id="ARBA00022630"/>
    </source>
</evidence>
<dbReference type="Pfam" id="PF13450">
    <property type="entry name" value="NAD_binding_8"/>
    <property type="match status" value="1"/>
</dbReference>
<dbReference type="FunFam" id="3.50.50.60:FF:000228">
    <property type="entry name" value="FAD-containing monooxygenase EthA"/>
    <property type="match status" value="1"/>
</dbReference>
<feature type="transmembrane region" description="Helical" evidence="8">
    <location>
        <begin position="642"/>
        <end position="669"/>
    </location>
</feature>
<evidence type="ECO:0000256" key="4">
    <source>
        <dbReference type="ARBA" id="ARBA00022857"/>
    </source>
</evidence>
<keyword evidence="3 7" id="KW-0274">FAD</keyword>
<keyword evidence="4" id="KW-0521">NADP</keyword>
<dbReference type="GO" id="GO:0080120">
    <property type="term" value="P:CAAX-box protein maturation"/>
    <property type="evidence" value="ECO:0007669"/>
    <property type="project" value="UniProtKB-ARBA"/>
</dbReference>
<feature type="domain" description="CAAX prenyl protease 2/Lysostaphin resistance protein A-like" evidence="9">
    <location>
        <begin position="608"/>
        <end position="689"/>
    </location>
</feature>
<proteinExistence type="inferred from homology"/>
<feature type="transmembrane region" description="Helical" evidence="8">
    <location>
        <begin position="515"/>
        <end position="539"/>
    </location>
</feature>
<dbReference type="EMBL" id="JAMQYH010000029">
    <property type="protein sequence ID" value="KAJ1684589.1"/>
    <property type="molecule type" value="Genomic_DNA"/>
</dbReference>
<dbReference type="GO" id="GO:0050661">
    <property type="term" value="F:NADP binding"/>
    <property type="evidence" value="ECO:0007669"/>
    <property type="project" value="InterPro"/>
</dbReference>
<keyword evidence="6 7" id="KW-0503">Monooxygenase</keyword>
<evidence type="ECO:0000256" key="1">
    <source>
        <dbReference type="ARBA" id="ARBA00001974"/>
    </source>
</evidence>
<evidence type="ECO:0000256" key="3">
    <source>
        <dbReference type="ARBA" id="ARBA00022827"/>
    </source>
</evidence>
<dbReference type="GO" id="GO:0050660">
    <property type="term" value="F:flavin adenine dinucleotide binding"/>
    <property type="evidence" value="ECO:0007669"/>
    <property type="project" value="InterPro"/>
</dbReference>
<feature type="transmembrane region" description="Helical" evidence="8">
    <location>
        <begin position="681"/>
        <end position="700"/>
    </location>
</feature>
<dbReference type="PANTHER" id="PTHR43872">
    <property type="entry name" value="MONOOXYGENASE, PUTATIVE (AFU_ORTHOLOGUE AFUA_8G02570)-RELATED"/>
    <property type="match status" value="1"/>
</dbReference>
<dbReference type="InterPro" id="IPR003675">
    <property type="entry name" value="Rce1/LyrA-like_dom"/>
</dbReference>
<organism evidence="10 11">
    <name type="scientific">Rhynchospora breviuscula</name>
    <dbReference type="NCBI Taxonomy" id="2022672"/>
    <lineage>
        <taxon>Eukaryota</taxon>
        <taxon>Viridiplantae</taxon>
        <taxon>Streptophyta</taxon>
        <taxon>Embryophyta</taxon>
        <taxon>Tracheophyta</taxon>
        <taxon>Spermatophyta</taxon>
        <taxon>Magnoliopsida</taxon>
        <taxon>Liliopsida</taxon>
        <taxon>Poales</taxon>
        <taxon>Cyperaceae</taxon>
        <taxon>Cyperoideae</taxon>
        <taxon>Rhynchosporeae</taxon>
        <taxon>Rhynchospora</taxon>
    </lineage>
</organism>
<evidence type="ECO:0000256" key="8">
    <source>
        <dbReference type="SAM" id="Phobius"/>
    </source>
</evidence>
<dbReference type="OrthoDB" id="66881at2759"/>
<feature type="transmembrane region" description="Helical" evidence="8">
    <location>
        <begin position="560"/>
        <end position="581"/>
    </location>
</feature>
<dbReference type="PANTHER" id="PTHR43872:SF1">
    <property type="entry name" value="MONOOXYGENASE, PUTATIVE (AFU_ORTHOLOGUE AFUA_8G02570)-RELATED"/>
    <property type="match status" value="1"/>
</dbReference>
<dbReference type="InterPro" id="IPR020946">
    <property type="entry name" value="Flavin_mOase-like"/>
</dbReference>
<dbReference type="SUPFAM" id="SSF51905">
    <property type="entry name" value="FAD/NAD(P)-binding domain"/>
    <property type="match status" value="1"/>
</dbReference>
<dbReference type="Pfam" id="PF00743">
    <property type="entry name" value="FMO-like"/>
    <property type="match status" value="1"/>
</dbReference>
<keyword evidence="11" id="KW-1185">Reference proteome</keyword>
<keyword evidence="2 7" id="KW-0285">Flavoprotein</keyword>
<keyword evidence="8" id="KW-0812">Transmembrane</keyword>
<evidence type="ECO:0000313" key="10">
    <source>
        <dbReference type="EMBL" id="KAJ1684589.1"/>
    </source>
</evidence>
<sequence length="701" mass="76368">MAEHVDVVIVGAGLSGIGAACRLEIAARKGMRRRSVAVLEARGASGGTWDLFRYPGVRSDSDMFTLGYSFRPWDGDKQLADGPSILSYVRATAREFGVEEKIRYDHRVVAADWSSDDQRWTVLVEHEGRRTELTCDLLWSTSGYYDYDAGYTPDLPHLADFGGTVVHPQQWPEDLDATGKRFVVIGSGATAVTLVPALAAEGAGHVTMLQRSPTYIMPLPAVDPVAKRLGKILPAKAAHAANRWRSVLQQSFLYALSRWKPDRVRALVRRLNVAALPAGYDVDTHFKPRYDPWDQRLCVVPDGDLFRTIREGDATVVTDTIERFTPTGIALTSGEQLEADVVVTATGLNLKPLGGVELAVDGEKVSLPDTMAYKAMLLSGVPNFAFTIGYTNASWTLKADLVGDYVVRLLEHLDRTGQRVFVPRRQEGVEEKPLLDFAAGYVLRAVDEFPRSGDRAPWMLKQSYLRDAVTMRRTPVERDHRQSDRAFRRRQLVTVVFVLIGGAVLGYSLRLDPGSSAFIVSTLVLAVVWAVGAFASGPIHLGRIDKGVPLPEGTPLPRPVVHPVLLGLSLALLFVVGGLLIHELPFLSGLDSQVTKVLDYADQGGGVTVLVVTLLNGLGEELFFRGAVYAAIPRNPVLWSTVVYVVATLATGNVMLAFAAILVGTVVGLQRRASGGVLAPMLTHLTWSVVMLYALPAIFLG</sequence>
<comment type="caution">
    <text evidence="10">The sequence shown here is derived from an EMBL/GenBank/DDBJ whole genome shotgun (WGS) entry which is preliminary data.</text>
</comment>
<comment type="similarity">
    <text evidence="7">Belongs to the FMO family.</text>
</comment>
<accession>A0A9Q0C0Q7</accession>
<gene>
    <name evidence="10" type="ORF">LUZ63_020344</name>
</gene>
<evidence type="ECO:0000256" key="7">
    <source>
        <dbReference type="RuleBase" id="RU361177"/>
    </source>
</evidence>
<dbReference type="GO" id="GO:0004499">
    <property type="term" value="F:N,N-dimethylaniline monooxygenase activity"/>
    <property type="evidence" value="ECO:0007669"/>
    <property type="project" value="InterPro"/>
</dbReference>
<dbReference type="InterPro" id="IPR051820">
    <property type="entry name" value="FAD-binding_MO"/>
</dbReference>